<feature type="compositionally biased region" description="Basic and acidic residues" evidence="1">
    <location>
        <begin position="176"/>
        <end position="187"/>
    </location>
</feature>
<evidence type="ECO:0000313" key="2">
    <source>
        <dbReference type="EMBL" id="MDT0270650.1"/>
    </source>
</evidence>
<sequence length="214" mass="23217">MEWALVVLLVFLAMTVAGVVVAVRRVVREVGRRAGQAQQELRRRAERAALTARANQPGPVGEVARIRKDLRASVANTRSLLLAGVAQDDSLREALALCEQLAGHAERLDGELHALVADGERNRAWISARLPELRGRAERIRASAESLREAARERARHDEGGDLDSLQERIALETKALRHWSPAERPDVPAPGDARQRRIDPAGGGPAAGGEPVS</sequence>
<dbReference type="RefSeq" id="WP_311670714.1">
    <property type="nucleotide sequence ID" value="NZ_JAVREO010000030.1"/>
</dbReference>
<accession>A0ABU2K0D1</accession>
<protein>
    <recommendedName>
        <fullName evidence="4">Secreted protein</fullName>
    </recommendedName>
</protein>
<name>A0ABU2K0D1_9ACTN</name>
<evidence type="ECO:0008006" key="4">
    <source>
        <dbReference type="Google" id="ProtNLM"/>
    </source>
</evidence>
<dbReference type="Proteomes" id="UP001183410">
    <property type="component" value="Unassembled WGS sequence"/>
</dbReference>
<evidence type="ECO:0000313" key="3">
    <source>
        <dbReference type="Proteomes" id="UP001183410"/>
    </source>
</evidence>
<organism evidence="2 3">
    <name type="scientific">Streptomyces chisholmiae</name>
    <dbReference type="NCBI Taxonomy" id="3075540"/>
    <lineage>
        <taxon>Bacteria</taxon>
        <taxon>Bacillati</taxon>
        <taxon>Actinomycetota</taxon>
        <taxon>Actinomycetes</taxon>
        <taxon>Kitasatosporales</taxon>
        <taxon>Streptomycetaceae</taxon>
        <taxon>Streptomyces</taxon>
    </lineage>
</organism>
<gene>
    <name evidence="2" type="ORF">RM844_30695</name>
</gene>
<dbReference type="EMBL" id="JAVREO010000030">
    <property type="protein sequence ID" value="MDT0270650.1"/>
    <property type="molecule type" value="Genomic_DNA"/>
</dbReference>
<comment type="caution">
    <text evidence="2">The sequence shown here is derived from an EMBL/GenBank/DDBJ whole genome shotgun (WGS) entry which is preliminary data.</text>
</comment>
<evidence type="ECO:0000256" key="1">
    <source>
        <dbReference type="SAM" id="MobiDB-lite"/>
    </source>
</evidence>
<feature type="region of interest" description="Disordered" evidence="1">
    <location>
        <begin position="176"/>
        <end position="214"/>
    </location>
</feature>
<proteinExistence type="predicted"/>
<reference evidence="3" key="1">
    <citation type="submission" date="2023-07" db="EMBL/GenBank/DDBJ databases">
        <title>30 novel species of actinomycetes from the DSMZ collection.</title>
        <authorList>
            <person name="Nouioui I."/>
        </authorList>
    </citation>
    <scope>NUCLEOTIDE SEQUENCE [LARGE SCALE GENOMIC DNA]</scope>
    <source>
        <strain evidence="3">DSM 44915</strain>
    </source>
</reference>
<keyword evidence="3" id="KW-1185">Reference proteome</keyword>